<reference evidence="1 2" key="1">
    <citation type="submission" date="2015-12" db="EMBL/GenBank/DDBJ databases">
        <title>Genome sequence of Tistrella mobilis MCCC 1A02139.</title>
        <authorList>
            <person name="Lu L."/>
            <person name="Lai Q."/>
            <person name="Shao Z."/>
            <person name="Qian P."/>
        </authorList>
    </citation>
    <scope>NUCLEOTIDE SEQUENCE [LARGE SCALE GENOMIC DNA]</scope>
    <source>
        <strain evidence="1 2">MCCC 1A02139</strain>
    </source>
</reference>
<gene>
    <name evidence="1" type="ORF">AUP44_12785</name>
</gene>
<dbReference type="Pfam" id="PF20288">
    <property type="entry name" value="MC2"/>
    <property type="match status" value="1"/>
</dbReference>
<dbReference type="EMBL" id="LPZR01000197">
    <property type="protein sequence ID" value="KYO50488.1"/>
    <property type="molecule type" value="Genomic_DNA"/>
</dbReference>
<sequence length="163" mass="18064">MADKADPNPFNSALETGVRSVAILVAAFPSAYDIQRLVEMDYLVVHSGDAEGPTSLHAPLPLRAGELLVRRSLIESGLRLMMSRSLVRRLATAEGISYVAGDSASPYLAALTSDYISVLRMRADWAVDRFRGVPTDEIRQITQRLFERWSSQFQPIQTVGQQQ</sequence>
<dbReference type="GeneID" id="97243055"/>
<dbReference type="InterPro" id="IPR046904">
    <property type="entry name" value="ABC-3C_MC2"/>
</dbReference>
<organism evidence="1 2">
    <name type="scientific">Tistrella mobilis</name>
    <dbReference type="NCBI Taxonomy" id="171437"/>
    <lineage>
        <taxon>Bacteria</taxon>
        <taxon>Pseudomonadati</taxon>
        <taxon>Pseudomonadota</taxon>
        <taxon>Alphaproteobacteria</taxon>
        <taxon>Geminicoccales</taxon>
        <taxon>Geminicoccaceae</taxon>
        <taxon>Tistrella</taxon>
    </lineage>
</organism>
<name>A0A162K4Y3_9PROT</name>
<accession>A0A162K4Y3</accession>
<protein>
    <submittedName>
        <fullName evidence="1">Threonine transporter</fullName>
    </submittedName>
</protein>
<dbReference type="Proteomes" id="UP000075787">
    <property type="component" value="Unassembled WGS sequence"/>
</dbReference>
<proteinExistence type="predicted"/>
<comment type="caution">
    <text evidence="1">The sequence shown here is derived from an EMBL/GenBank/DDBJ whole genome shotgun (WGS) entry which is preliminary data.</text>
</comment>
<dbReference type="RefSeq" id="WP_062767970.1">
    <property type="nucleotide sequence ID" value="NZ_CP121045.1"/>
</dbReference>
<dbReference type="AlphaFoldDB" id="A0A162K4Y3"/>
<evidence type="ECO:0000313" key="1">
    <source>
        <dbReference type="EMBL" id="KYO50488.1"/>
    </source>
</evidence>
<evidence type="ECO:0000313" key="2">
    <source>
        <dbReference type="Proteomes" id="UP000075787"/>
    </source>
</evidence>